<reference evidence="1 2" key="1">
    <citation type="journal article" date="2019" name="Nat. Ecol. Evol.">
        <title>Megaphylogeny resolves global patterns of mushroom evolution.</title>
        <authorList>
            <person name="Varga T."/>
            <person name="Krizsan K."/>
            <person name="Foldi C."/>
            <person name="Dima B."/>
            <person name="Sanchez-Garcia M."/>
            <person name="Sanchez-Ramirez S."/>
            <person name="Szollosi G.J."/>
            <person name="Szarkandi J.G."/>
            <person name="Papp V."/>
            <person name="Albert L."/>
            <person name="Andreopoulos W."/>
            <person name="Angelini C."/>
            <person name="Antonin V."/>
            <person name="Barry K.W."/>
            <person name="Bougher N.L."/>
            <person name="Buchanan P."/>
            <person name="Buyck B."/>
            <person name="Bense V."/>
            <person name="Catcheside P."/>
            <person name="Chovatia M."/>
            <person name="Cooper J."/>
            <person name="Damon W."/>
            <person name="Desjardin D."/>
            <person name="Finy P."/>
            <person name="Geml J."/>
            <person name="Haridas S."/>
            <person name="Hughes K."/>
            <person name="Justo A."/>
            <person name="Karasinski D."/>
            <person name="Kautmanova I."/>
            <person name="Kiss B."/>
            <person name="Kocsube S."/>
            <person name="Kotiranta H."/>
            <person name="LaButti K.M."/>
            <person name="Lechner B.E."/>
            <person name="Liimatainen K."/>
            <person name="Lipzen A."/>
            <person name="Lukacs Z."/>
            <person name="Mihaltcheva S."/>
            <person name="Morgado L.N."/>
            <person name="Niskanen T."/>
            <person name="Noordeloos M.E."/>
            <person name="Ohm R.A."/>
            <person name="Ortiz-Santana B."/>
            <person name="Ovrebo C."/>
            <person name="Racz N."/>
            <person name="Riley R."/>
            <person name="Savchenko A."/>
            <person name="Shiryaev A."/>
            <person name="Soop K."/>
            <person name="Spirin V."/>
            <person name="Szebenyi C."/>
            <person name="Tomsovsky M."/>
            <person name="Tulloss R.E."/>
            <person name="Uehling J."/>
            <person name="Grigoriev I.V."/>
            <person name="Vagvolgyi C."/>
            <person name="Papp T."/>
            <person name="Martin F.M."/>
            <person name="Miettinen O."/>
            <person name="Hibbett D.S."/>
            <person name="Nagy L.G."/>
        </authorList>
    </citation>
    <scope>NUCLEOTIDE SEQUENCE [LARGE SCALE GENOMIC DNA]</scope>
    <source>
        <strain evidence="1 2">NL-1719</strain>
    </source>
</reference>
<evidence type="ECO:0000313" key="1">
    <source>
        <dbReference type="EMBL" id="TFK63606.1"/>
    </source>
</evidence>
<dbReference type="EMBL" id="ML208514">
    <property type="protein sequence ID" value="TFK63606.1"/>
    <property type="molecule type" value="Genomic_DNA"/>
</dbReference>
<sequence>MIFDPTLAPTHRHHHAFTFSLTLVLHTLTSSRLLSRSRPVSLRSHTSIAEPFLQTTHARRRPRDVHCLPRLVSRYLPFVTLRSGTNCHIYMGRVRPLCSEFSQSRFQLALTFSSFVIAIHSRDPPSGQPESQSCLLYRC</sequence>
<accession>A0ACD3AD62</accession>
<dbReference type="Proteomes" id="UP000308600">
    <property type="component" value="Unassembled WGS sequence"/>
</dbReference>
<organism evidence="1 2">
    <name type="scientific">Pluteus cervinus</name>
    <dbReference type="NCBI Taxonomy" id="181527"/>
    <lineage>
        <taxon>Eukaryota</taxon>
        <taxon>Fungi</taxon>
        <taxon>Dikarya</taxon>
        <taxon>Basidiomycota</taxon>
        <taxon>Agaricomycotina</taxon>
        <taxon>Agaricomycetes</taxon>
        <taxon>Agaricomycetidae</taxon>
        <taxon>Agaricales</taxon>
        <taxon>Pluteineae</taxon>
        <taxon>Pluteaceae</taxon>
        <taxon>Pluteus</taxon>
    </lineage>
</organism>
<keyword evidence="2" id="KW-1185">Reference proteome</keyword>
<name>A0ACD3AD62_9AGAR</name>
<protein>
    <submittedName>
        <fullName evidence="1">Uncharacterized protein</fullName>
    </submittedName>
</protein>
<gene>
    <name evidence="1" type="ORF">BDN72DRAFT_309011</name>
</gene>
<proteinExistence type="predicted"/>
<evidence type="ECO:0000313" key="2">
    <source>
        <dbReference type="Proteomes" id="UP000308600"/>
    </source>
</evidence>